<dbReference type="OrthoDB" id="152248at2759"/>
<dbReference type="STRING" id="1116229.S3D2M6"/>
<accession>S3D2M6</accession>
<reference evidence="2 3" key="1">
    <citation type="journal article" date="2013" name="BMC Genomics">
        <title>Genomics-driven discovery of the pneumocandin biosynthetic gene cluster in the fungus Glarea lozoyensis.</title>
        <authorList>
            <person name="Chen L."/>
            <person name="Yue Q."/>
            <person name="Zhang X."/>
            <person name="Xiang M."/>
            <person name="Wang C."/>
            <person name="Li S."/>
            <person name="Che Y."/>
            <person name="Ortiz-Lopez F.J."/>
            <person name="Bills G.F."/>
            <person name="Liu X."/>
            <person name="An Z."/>
        </authorList>
    </citation>
    <scope>NUCLEOTIDE SEQUENCE [LARGE SCALE GENOMIC DNA]</scope>
    <source>
        <strain evidence="3">ATCC 20868 / MF5171</strain>
    </source>
</reference>
<evidence type="ECO:0000256" key="1">
    <source>
        <dbReference type="SAM" id="SignalP"/>
    </source>
</evidence>
<dbReference type="GeneID" id="19471752"/>
<feature type="chain" id="PRO_5004507928" evidence="1">
    <location>
        <begin position="17"/>
        <end position="229"/>
    </location>
</feature>
<proteinExistence type="predicted"/>
<feature type="signal peptide" evidence="1">
    <location>
        <begin position="1"/>
        <end position="16"/>
    </location>
</feature>
<keyword evidence="3" id="KW-1185">Reference proteome</keyword>
<dbReference type="EMBL" id="KE145362">
    <property type="protein sequence ID" value="EPE31409.1"/>
    <property type="molecule type" value="Genomic_DNA"/>
</dbReference>
<dbReference type="AlphaFoldDB" id="S3D2M6"/>
<dbReference type="KEGG" id="glz:GLAREA_12712"/>
<gene>
    <name evidence="2" type="ORF">GLAREA_12712</name>
</gene>
<evidence type="ECO:0000313" key="3">
    <source>
        <dbReference type="Proteomes" id="UP000016922"/>
    </source>
</evidence>
<dbReference type="HOGENOM" id="CLU_083369_0_1_1"/>
<dbReference type="eggNOG" id="ENOG502S0H4">
    <property type="taxonomic scope" value="Eukaryota"/>
</dbReference>
<protein>
    <submittedName>
        <fullName evidence="2">Secreted protein</fullName>
    </submittedName>
</protein>
<dbReference type="Pfam" id="PF14273">
    <property type="entry name" value="DUF4360"/>
    <property type="match status" value="1"/>
</dbReference>
<sequence>MIAFLPILAFAATILAAPAPAPETPVLTVPNIPGSAPPAATTSAAAAVPDPSKVTIESISYGGTGCPQGSVGSFISADRLTFTLIFDSFVASIGPGVPVTASRINCQLNINLKYPSGFQYSVLGTDFRGYTYLDAGVTGVQSANYYFSGSSTQAATTSTFKGPLDSDYLISDKIPFTSTIWSPCGASLPLNVNSQVRLSTTKSGASGLMTQDSIDGKVTFVVGVQWQAC</sequence>
<dbReference type="PANTHER" id="PTHR38847:SF1">
    <property type="entry name" value="PSEUDOURIDINE SYNTHASE RSUA_RLUA-LIKE DOMAIN-CONTAINING PROTEIN"/>
    <property type="match status" value="1"/>
</dbReference>
<dbReference type="InterPro" id="IPR025649">
    <property type="entry name" value="DUF4360"/>
</dbReference>
<organism evidence="2 3">
    <name type="scientific">Glarea lozoyensis (strain ATCC 20868 / MF5171)</name>
    <dbReference type="NCBI Taxonomy" id="1116229"/>
    <lineage>
        <taxon>Eukaryota</taxon>
        <taxon>Fungi</taxon>
        <taxon>Dikarya</taxon>
        <taxon>Ascomycota</taxon>
        <taxon>Pezizomycotina</taxon>
        <taxon>Leotiomycetes</taxon>
        <taxon>Helotiales</taxon>
        <taxon>Helotiaceae</taxon>
        <taxon>Glarea</taxon>
    </lineage>
</organism>
<dbReference type="PANTHER" id="PTHR38847">
    <property type="match status" value="1"/>
</dbReference>
<dbReference type="Proteomes" id="UP000016922">
    <property type="component" value="Unassembled WGS sequence"/>
</dbReference>
<dbReference type="OMA" id="CCFITAN"/>
<dbReference type="RefSeq" id="XP_008081684.1">
    <property type="nucleotide sequence ID" value="XM_008083493.1"/>
</dbReference>
<keyword evidence="1" id="KW-0732">Signal</keyword>
<evidence type="ECO:0000313" key="2">
    <source>
        <dbReference type="EMBL" id="EPE31409.1"/>
    </source>
</evidence>
<name>S3D2M6_GLAL2</name>